<organism evidence="14 15">
    <name type="scientific">Orrella marina</name>
    <dbReference type="NCBI Taxonomy" id="2163011"/>
    <lineage>
        <taxon>Bacteria</taxon>
        <taxon>Pseudomonadati</taxon>
        <taxon>Pseudomonadota</taxon>
        <taxon>Betaproteobacteria</taxon>
        <taxon>Burkholderiales</taxon>
        <taxon>Alcaligenaceae</taxon>
        <taxon>Orrella</taxon>
    </lineage>
</organism>
<dbReference type="PANTHER" id="PTHR33693">
    <property type="entry name" value="TYPE-5 URACIL-DNA GLYCOSYLASE"/>
    <property type="match status" value="1"/>
</dbReference>
<evidence type="ECO:0000313" key="14">
    <source>
        <dbReference type="EMBL" id="AWB35760.1"/>
    </source>
</evidence>
<dbReference type="InterPro" id="IPR005122">
    <property type="entry name" value="Uracil-DNA_glycosylase-like"/>
</dbReference>
<dbReference type="GO" id="GO:0051539">
    <property type="term" value="F:4 iron, 4 sulfur cluster binding"/>
    <property type="evidence" value="ECO:0007669"/>
    <property type="project" value="UniProtKB-KW"/>
</dbReference>
<dbReference type="KEGG" id="boz:DBV39_10450"/>
<dbReference type="InterPro" id="IPR036895">
    <property type="entry name" value="Uracil-DNA_glycosylase-like_sf"/>
</dbReference>
<dbReference type="SMART" id="SM00986">
    <property type="entry name" value="UDG"/>
    <property type="match status" value="1"/>
</dbReference>
<evidence type="ECO:0000256" key="8">
    <source>
        <dbReference type="ARBA" id="ARBA00022801"/>
    </source>
</evidence>
<keyword evidence="5" id="KW-0004">4Fe-4S</keyword>
<protein>
    <recommendedName>
        <fullName evidence="4">Type-4 uracil-DNA glycosylase</fullName>
        <ecNumber evidence="3">3.2.2.27</ecNumber>
    </recommendedName>
</protein>
<evidence type="ECO:0000256" key="4">
    <source>
        <dbReference type="ARBA" id="ARBA00019403"/>
    </source>
</evidence>
<accession>A0A2R4XPP2</accession>
<dbReference type="EC" id="3.2.2.27" evidence="3"/>
<sequence>MGRTPLSETDSAFGSGGGVKPAPVITGVQSPEPAACASVPSADELLAREQKIRVMSLDDVSRAIESCEVCRDLCRNRKHPVPGQGITNPRLMIIGEAPGEMEDLKGLPFVGRSGELLDNMLVAIGLSRTDSVFVANTIKCRPPANRNPRPEEVSACKPYLQRQIELLEPQVILVVGLFASQTLLGSTEGVQALRQRDHFLEIGQRKIPVVVTFHPAYLLRRPEDKFMAWQDLKQVWSLLREPRTN</sequence>
<comment type="catalytic activity">
    <reaction evidence="1">
        <text>Hydrolyzes single-stranded DNA or mismatched double-stranded DNA and polynucleotides, releasing free uracil.</text>
        <dbReference type="EC" id="3.2.2.27"/>
    </reaction>
</comment>
<dbReference type="OrthoDB" id="5290748at2"/>
<keyword evidence="11" id="KW-0234">DNA repair</keyword>
<evidence type="ECO:0000256" key="2">
    <source>
        <dbReference type="ARBA" id="ARBA00006521"/>
    </source>
</evidence>
<feature type="domain" description="Uracil-DNA glycosylase-like" evidence="13">
    <location>
        <begin position="82"/>
        <end position="233"/>
    </location>
</feature>
<evidence type="ECO:0000256" key="7">
    <source>
        <dbReference type="ARBA" id="ARBA00022763"/>
    </source>
</evidence>
<dbReference type="EMBL" id="CP028901">
    <property type="protein sequence ID" value="AWB35760.1"/>
    <property type="molecule type" value="Genomic_DNA"/>
</dbReference>
<evidence type="ECO:0000256" key="6">
    <source>
        <dbReference type="ARBA" id="ARBA00022723"/>
    </source>
</evidence>
<evidence type="ECO:0000313" key="15">
    <source>
        <dbReference type="Proteomes" id="UP000244571"/>
    </source>
</evidence>
<keyword evidence="10" id="KW-0411">Iron-sulfur</keyword>
<comment type="similarity">
    <text evidence="2">Belongs to the uracil-DNA glycosylase (UDG) superfamily. Type 4 (UDGa) family.</text>
</comment>
<dbReference type="SMART" id="SM00987">
    <property type="entry name" value="UreE_C"/>
    <property type="match status" value="1"/>
</dbReference>
<evidence type="ECO:0000256" key="10">
    <source>
        <dbReference type="ARBA" id="ARBA00023014"/>
    </source>
</evidence>
<dbReference type="GO" id="GO:0006281">
    <property type="term" value="P:DNA repair"/>
    <property type="evidence" value="ECO:0007669"/>
    <property type="project" value="UniProtKB-KW"/>
</dbReference>
<keyword evidence="15" id="KW-1185">Reference proteome</keyword>
<dbReference type="SUPFAM" id="SSF52141">
    <property type="entry name" value="Uracil-DNA glycosylase-like"/>
    <property type="match status" value="1"/>
</dbReference>
<proteinExistence type="inferred from homology"/>
<name>A0A2R4XPP2_9BURK</name>
<feature type="compositionally biased region" description="Polar residues" evidence="12">
    <location>
        <begin position="1"/>
        <end position="12"/>
    </location>
</feature>
<keyword evidence="8" id="KW-0378">Hydrolase</keyword>
<evidence type="ECO:0000256" key="5">
    <source>
        <dbReference type="ARBA" id="ARBA00022485"/>
    </source>
</evidence>
<dbReference type="GO" id="GO:0046872">
    <property type="term" value="F:metal ion binding"/>
    <property type="evidence" value="ECO:0007669"/>
    <property type="project" value="UniProtKB-KW"/>
</dbReference>
<evidence type="ECO:0000256" key="12">
    <source>
        <dbReference type="SAM" id="MobiDB-lite"/>
    </source>
</evidence>
<dbReference type="CDD" id="cd10030">
    <property type="entry name" value="UDG-F4_TTUDGA_SPO1dp_like"/>
    <property type="match status" value="1"/>
</dbReference>
<keyword evidence="9" id="KW-0408">Iron</keyword>
<feature type="region of interest" description="Disordered" evidence="12">
    <location>
        <begin position="1"/>
        <end position="26"/>
    </location>
</feature>
<dbReference type="InterPro" id="IPR051536">
    <property type="entry name" value="UDG_Type-4/5"/>
</dbReference>
<evidence type="ECO:0000256" key="1">
    <source>
        <dbReference type="ARBA" id="ARBA00001400"/>
    </source>
</evidence>
<dbReference type="InterPro" id="IPR005273">
    <property type="entry name" value="Ura-DNA_glyco_family4"/>
</dbReference>
<evidence type="ECO:0000256" key="11">
    <source>
        <dbReference type="ARBA" id="ARBA00023204"/>
    </source>
</evidence>
<evidence type="ECO:0000256" key="3">
    <source>
        <dbReference type="ARBA" id="ARBA00012030"/>
    </source>
</evidence>
<dbReference type="PANTHER" id="PTHR33693:SF1">
    <property type="entry name" value="TYPE-4 URACIL-DNA GLYCOSYLASE"/>
    <property type="match status" value="1"/>
</dbReference>
<dbReference type="NCBIfam" id="TIGR00758">
    <property type="entry name" value="UDG_fam4"/>
    <property type="match status" value="1"/>
</dbReference>
<gene>
    <name evidence="14" type="ORF">DBV39_10450</name>
</gene>
<dbReference type="Pfam" id="PF03167">
    <property type="entry name" value="UDG"/>
    <property type="match status" value="1"/>
</dbReference>
<keyword evidence="7" id="KW-0227">DNA damage</keyword>
<dbReference type="AlphaFoldDB" id="A0A2R4XPP2"/>
<dbReference type="Gene3D" id="3.40.470.10">
    <property type="entry name" value="Uracil-DNA glycosylase-like domain"/>
    <property type="match status" value="1"/>
</dbReference>
<evidence type="ECO:0000256" key="9">
    <source>
        <dbReference type="ARBA" id="ARBA00023004"/>
    </source>
</evidence>
<dbReference type="Proteomes" id="UP000244571">
    <property type="component" value="Chromosome"/>
</dbReference>
<dbReference type="GO" id="GO:0004844">
    <property type="term" value="F:uracil DNA N-glycosylase activity"/>
    <property type="evidence" value="ECO:0007669"/>
    <property type="project" value="UniProtKB-EC"/>
</dbReference>
<evidence type="ECO:0000259" key="13">
    <source>
        <dbReference type="SMART" id="SM00986"/>
    </source>
</evidence>
<reference evidence="14 15" key="1">
    <citation type="submission" date="2018-04" db="EMBL/GenBank/DDBJ databases">
        <title>Bordetella sp. HZ20 isolated from seawater.</title>
        <authorList>
            <person name="Sun C."/>
        </authorList>
    </citation>
    <scope>NUCLEOTIDE SEQUENCE [LARGE SCALE GENOMIC DNA]</scope>
    <source>
        <strain evidence="14 15">HZ20</strain>
    </source>
</reference>
<keyword evidence="6" id="KW-0479">Metal-binding</keyword>